<dbReference type="InterPro" id="IPR004145">
    <property type="entry name" value="DUF243"/>
</dbReference>
<evidence type="ECO:0000313" key="4">
    <source>
        <dbReference type="EnsemblMetazoa" id="MDOA008587-PA"/>
    </source>
</evidence>
<gene>
    <name evidence="4" type="primary">101901335</name>
</gene>
<evidence type="ECO:0000256" key="1">
    <source>
        <dbReference type="SAM" id="MobiDB-lite"/>
    </source>
</evidence>
<dbReference type="GO" id="GO:0008010">
    <property type="term" value="F:structural constituent of chitin-based larval cuticle"/>
    <property type="evidence" value="ECO:0007669"/>
    <property type="project" value="TreeGrafter"/>
</dbReference>
<feature type="region of interest" description="Disordered" evidence="1">
    <location>
        <begin position="284"/>
        <end position="319"/>
    </location>
</feature>
<dbReference type="eggNOG" id="ENOG502T8FG">
    <property type="taxonomic scope" value="Eukaryota"/>
</dbReference>
<dbReference type="OrthoDB" id="8067077at2759"/>
<dbReference type="VEuPathDB" id="VectorBase:MDOMA2_005916"/>
<dbReference type="PANTHER" id="PTHR31927">
    <property type="entry name" value="FI07246P-RELATED-RELATED"/>
    <property type="match status" value="1"/>
</dbReference>
<dbReference type="Pfam" id="PF03103">
    <property type="entry name" value="DUF243"/>
    <property type="match status" value="1"/>
</dbReference>
<name>A0A1I8MUK4_MUSDO</name>
<feature type="signal peptide" evidence="2">
    <location>
        <begin position="1"/>
        <end position="15"/>
    </location>
</feature>
<feature type="chain" id="PRO_5044560872" description="DUF243 domain-containing protein" evidence="2">
    <location>
        <begin position="16"/>
        <end position="319"/>
    </location>
</feature>
<dbReference type="SMART" id="SM00690">
    <property type="entry name" value="DM5"/>
    <property type="match status" value="1"/>
</dbReference>
<dbReference type="KEGG" id="mde:101901335"/>
<dbReference type="EnsemblMetazoa" id="MDOA008587-RA">
    <property type="protein sequence ID" value="MDOA008587-PA"/>
    <property type="gene ID" value="MDOA008587"/>
</dbReference>
<dbReference type="GO" id="GO:0062129">
    <property type="term" value="C:chitin-based extracellular matrix"/>
    <property type="evidence" value="ECO:0007669"/>
    <property type="project" value="TreeGrafter"/>
</dbReference>
<dbReference type="GO" id="GO:0040003">
    <property type="term" value="P:chitin-based cuticle development"/>
    <property type="evidence" value="ECO:0007669"/>
    <property type="project" value="TreeGrafter"/>
</dbReference>
<evidence type="ECO:0000259" key="3">
    <source>
        <dbReference type="SMART" id="SM00690"/>
    </source>
</evidence>
<dbReference type="PANTHER" id="PTHR31927:SF2">
    <property type="entry name" value="FI07246P-RELATED"/>
    <property type="match status" value="1"/>
</dbReference>
<protein>
    <recommendedName>
        <fullName evidence="3">DUF243 domain-containing protein</fullName>
    </recommendedName>
</protein>
<organism evidence="4">
    <name type="scientific">Musca domestica</name>
    <name type="common">House fly</name>
    <dbReference type="NCBI Taxonomy" id="7370"/>
    <lineage>
        <taxon>Eukaryota</taxon>
        <taxon>Metazoa</taxon>
        <taxon>Ecdysozoa</taxon>
        <taxon>Arthropoda</taxon>
        <taxon>Hexapoda</taxon>
        <taxon>Insecta</taxon>
        <taxon>Pterygota</taxon>
        <taxon>Neoptera</taxon>
        <taxon>Endopterygota</taxon>
        <taxon>Diptera</taxon>
        <taxon>Brachycera</taxon>
        <taxon>Muscomorpha</taxon>
        <taxon>Muscoidea</taxon>
        <taxon>Muscidae</taxon>
        <taxon>Musca</taxon>
    </lineage>
</organism>
<dbReference type="RefSeq" id="XP_005174935.2">
    <property type="nucleotide sequence ID" value="XM_005174878.3"/>
</dbReference>
<accession>A0A1I8MUK4</accession>
<reference evidence="4" key="1">
    <citation type="submission" date="2020-05" db="UniProtKB">
        <authorList>
            <consortium name="EnsemblMetazoa"/>
        </authorList>
    </citation>
    <scope>IDENTIFICATION</scope>
    <source>
        <strain evidence="4">Aabys</strain>
    </source>
</reference>
<keyword evidence="2" id="KW-0732">Signal</keyword>
<dbReference type="AlphaFoldDB" id="A0A1I8MUK4"/>
<feature type="domain" description="DUF243" evidence="3">
    <location>
        <begin position="146"/>
        <end position="247"/>
    </location>
</feature>
<dbReference type="VEuPathDB" id="VectorBase:MDOA008587"/>
<proteinExistence type="predicted"/>
<sequence length="319" mass="35409">MRLFLVLLSIGYAFAVPQGYNYQIEVGPNGGSSIQAIPNEYQQILQEQYVGQIPQGFAQTVGQFGSNLLHSAQHVIQHEQLQQQQQQQQDLLIQAPATIVQPPAQEFAAKSPSVEPVHAHFIIRTTEKPVKTIEPVVPTTPVQNKVSFHKEFYYLSAPQEEYEPPKDLQDQLATIKKNLKVVFIKAPENNGLEQAALQLAKQSAASQTAIYVLTKQHDASELAQKLNSIQNVAPQRPEVAFIKYRTPEEAEHAQRVIQAQYEQLDGPNHINRPDVGVTHDFVGSNNIKLDPRSGTSSSATEKVATTKPNSKYLPATAKH</sequence>
<evidence type="ECO:0000256" key="2">
    <source>
        <dbReference type="SAM" id="SignalP"/>
    </source>
</evidence>
<feature type="compositionally biased region" description="Polar residues" evidence="1">
    <location>
        <begin position="284"/>
        <end position="300"/>
    </location>
</feature>